<protein>
    <submittedName>
        <fullName evidence="5">Purine nucleosidase</fullName>
        <ecNumber evidence="5">3.2.2.1</ecNumber>
    </submittedName>
</protein>
<dbReference type="InterPro" id="IPR036452">
    <property type="entry name" value="Ribo_hydro-like"/>
</dbReference>
<evidence type="ECO:0000313" key="6">
    <source>
        <dbReference type="Proteomes" id="UP001519362"/>
    </source>
</evidence>
<dbReference type="CDD" id="cd02650">
    <property type="entry name" value="nuc_hydro_CaPnhB"/>
    <property type="match status" value="1"/>
</dbReference>
<proteinExistence type="predicted"/>
<dbReference type="PANTHER" id="PTHR12304">
    <property type="entry name" value="INOSINE-URIDINE PREFERRING NUCLEOSIDE HYDROLASE"/>
    <property type="match status" value="1"/>
</dbReference>
<evidence type="ECO:0000313" key="5">
    <source>
        <dbReference type="EMBL" id="MBP2436348.1"/>
    </source>
</evidence>
<feature type="region of interest" description="Disordered" evidence="3">
    <location>
        <begin position="61"/>
        <end position="90"/>
    </location>
</feature>
<dbReference type="PANTHER" id="PTHR12304:SF4">
    <property type="entry name" value="URIDINE NUCLEOSIDASE"/>
    <property type="match status" value="1"/>
</dbReference>
<organism evidence="5 6">
    <name type="scientific">Microbacterium amylolyticum</name>
    <dbReference type="NCBI Taxonomy" id="936337"/>
    <lineage>
        <taxon>Bacteria</taxon>
        <taxon>Bacillati</taxon>
        <taxon>Actinomycetota</taxon>
        <taxon>Actinomycetes</taxon>
        <taxon>Micrococcales</taxon>
        <taxon>Microbacteriaceae</taxon>
        <taxon>Microbacterium</taxon>
    </lineage>
</organism>
<dbReference type="Proteomes" id="UP001519362">
    <property type="component" value="Unassembled WGS sequence"/>
</dbReference>
<dbReference type="Gene3D" id="3.90.245.10">
    <property type="entry name" value="Ribonucleoside hydrolase-like"/>
    <property type="match status" value="1"/>
</dbReference>
<comment type="caution">
    <text evidence="5">The sequence shown here is derived from an EMBL/GenBank/DDBJ whole genome shotgun (WGS) entry which is preliminary data.</text>
</comment>
<dbReference type="Pfam" id="PF01156">
    <property type="entry name" value="IU_nuc_hydro"/>
    <property type="match status" value="1"/>
</dbReference>
<accession>A0ABS4ZGD3</accession>
<name>A0ABS4ZGD3_9MICO</name>
<keyword evidence="1 5" id="KW-0378">Hydrolase</keyword>
<keyword evidence="6" id="KW-1185">Reference proteome</keyword>
<gene>
    <name evidence="5" type="ORF">JOF34_000934</name>
</gene>
<evidence type="ECO:0000256" key="3">
    <source>
        <dbReference type="SAM" id="MobiDB-lite"/>
    </source>
</evidence>
<dbReference type="InterPro" id="IPR001910">
    <property type="entry name" value="Inosine/uridine_hydrolase_dom"/>
</dbReference>
<dbReference type="EC" id="3.2.2.1" evidence="5"/>
<dbReference type="GO" id="GO:0008477">
    <property type="term" value="F:purine nucleosidase activity"/>
    <property type="evidence" value="ECO:0007669"/>
    <property type="project" value="UniProtKB-EC"/>
</dbReference>
<reference evidence="5 6" key="1">
    <citation type="submission" date="2021-03" db="EMBL/GenBank/DDBJ databases">
        <title>Sequencing the genomes of 1000 actinobacteria strains.</title>
        <authorList>
            <person name="Klenk H.-P."/>
        </authorList>
    </citation>
    <scope>NUCLEOTIDE SEQUENCE [LARGE SCALE GENOMIC DNA]</scope>
    <source>
        <strain evidence="5 6">DSM 24221</strain>
    </source>
</reference>
<evidence type="ECO:0000256" key="2">
    <source>
        <dbReference type="ARBA" id="ARBA00023295"/>
    </source>
</evidence>
<feature type="domain" description="Inosine/uridine-preferring nucleoside hydrolase" evidence="4">
    <location>
        <begin position="5"/>
        <end position="284"/>
    </location>
</feature>
<dbReference type="InterPro" id="IPR023186">
    <property type="entry name" value="IUNH"/>
</dbReference>
<dbReference type="EMBL" id="JAGIOL010000001">
    <property type="protein sequence ID" value="MBP2436348.1"/>
    <property type="molecule type" value="Genomic_DNA"/>
</dbReference>
<keyword evidence="2 5" id="KW-0326">Glycosidase</keyword>
<evidence type="ECO:0000259" key="4">
    <source>
        <dbReference type="Pfam" id="PF01156"/>
    </source>
</evidence>
<sequence length="315" mass="33437">MKTKIILDVDTGVDDAMAVLTAALSPETDLLACTTTWGNIDVDQAARNTAAVLQLAGRSDVPVSRGAAGPRDGSPAWYSHNVHGVDGQGGQADTSFVPELSGETAVETILRLTREHPGEIELVAVGPFTNIAAALDADPTLPERVRGVTVMGGAFLAPGNVTPVAEANVIHDPEAAQVMVDADWRVTFVGLDVTMTDMITEVQRERLAAGGEIGQYVARILDFYFDFYREVTGERCAGNHDALAVAVATGLVVPTLAPTVRMEIDDTHGPGRGQTIADLRPMTNGWKVLNGARHCAVLEIEPGFTDRMIDLLARS</sequence>
<dbReference type="SUPFAM" id="SSF53590">
    <property type="entry name" value="Nucleoside hydrolase"/>
    <property type="match status" value="1"/>
</dbReference>
<dbReference type="RefSeq" id="WP_165136627.1">
    <property type="nucleotide sequence ID" value="NZ_CP049253.1"/>
</dbReference>
<evidence type="ECO:0000256" key="1">
    <source>
        <dbReference type="ARBA" id="ARBA00022801"/>
    </source>
</evidence>